<dbReference type="Proteomes" id="UP000009168">
    <property type="component" value="Unassembled WGS sequence"/>
</dbReference>
<keyword evidence="7" id="KW-0694">RNA-binding</keyword>
<dbReference type="Pfam" id="PF00642">
    <property type="entry name" value="zf-CCCH"/>
    <property type="match status" value="2"/>
</dbReference>
<dbReference type="GO" id="GO:0003723">
    <property type="term" value="F:RNA binding"/>
    <property type="evidence" value="ECO:0007669"/>
    <property type="project" value="UniProtKB-KW"/>
</dbReference>
<dbReference type="PANTHER" id="PTHR23102:SF24">
    <property type="entry name" value="CLEAVAGE AND POLYADENYLATION SPECIFICITY FACTOR SUBUNIT 4"/>
    <property type="match status" value="1"/>
</dbReference>
<dbReference type="Gene3D" id="4.10.1000.10">
    <property type="entry name" value="Zinc finger, CCCH-type"/>
    <property type="match status" value="2"/>
</dbReference>
<dbReference type="Pfam" id="PF14608">
    <property type="entry name" value="zf-CCCH_2"/>
    <property type="match status" value="3"/>
</dbReference>
<keyword evidence="5 9" id="KW-0863">Zinc-finger</keyword>
<keyword evidence="8" id="KW-0539">Nucleus</keyword>
<dbReference type="GO" id="GO:0006397">
    <property type="term" value="P:mRNA processing"/>
    <property type="evidence" value="ECO:0007669"/>
    <property type="project" value="UniProtKB-KW"/>
</dbReference>
<dbReference type="OMA" id="RNECPYY"/>
<evidence type="ECO:0000256" key="5">
    <source>
        <dbReference type="ARBA" id="ARBA00022771"/>
    </source>
</evidence>
<evidence type="ECO:0000256" key="1">
    <source>
        <dbReference type="ARBA" id="ARBA00004123"/>
    </source>
</evidence>
<feature type="zinc finger region" description="C3H1-type" evidence="9">
    <location>
        <begin position="79"/>
        <end position="106"/>
    </location>
</feature>
<dbReference type="Gene3D" id="3.30.1370.210">
    <property type="match status" value="1"/>
</dbReference>
<dbReference type="SUPFAM" id="SSF90229">
    <property type="entry name" value="CCCH zinc finger"/>
    <property type="match status" value="1"/>
</dbReference>
<dbReference type="InterPro" id="IPR000571">
    <property type="entry name" value="Znf_CCCH"/>
</dbReference>
<dbReference type="STRING" id="312017.Q232V8"/>
<dbReference type="GeneID" id="7829696"/>
<sequence length="228" mass="26655">MNTLEESVDQRKNDQQNQNKEVTKNGLCKQYIHGQCQRAQCPYSHDDSKIKRCTKFQQNSHCKFGDQCDFSHKADPNKSQQQQICGHFLQGQCRFGDSCQNKHVYLRCVSFDQGFCPQGPDCQFVHVTLKLCKDYVYGYCPKGNKCDKAHPKAFSPIDLEFYQQQYQREQLIQCHLCQEIGHKKTQCFFSREIDPNKTILCGLCEQNHKLSYYCAQRRVPIFNNQANQ</sequence>
<keyword evidence="6 9" id="KW-0862">Zinc</keyword>
<proteinExistence type="predicted"/>
<organism evidence="11 12">
    <name type="scientific">Tetrahymena thermophila (strain SB210)</name>
    <dbReference type="NCBI Taxonomy" id="312017"/>
    <lineage>
        <taxon>Eukaryota</taxon>
        <taxon>Sar</taxon>
        <taxon>Alveolata</taxon>
        <taxon>Ciliophora</taxon>
        <taxon>Intramacronucleata</taxon>
        <taxon>Oligohymenophorea</taxon>
        <taxon>Hymenostomatida</taxon>
        <taxon>Tetrahymenina</taxon>
        <taxon>Tetrahymenidae</taxon>
        <taxon>Tetrahymena</taxon>
    </lineage>
</organism>
<dbReference type="KEGG" id="tet:TTHERM_00395950"/>
<feature type="domain" description="C3H1-type" evidence="10">
    <location>
        <begin position="127"/>
        <end position="153"/>
    </location>
</feature>
<dbReference type="GO" id="GO:0005634">
    <property type="term" value="C:nucleus"/>
    <property type="evidence" value="ECO:0007669"/>
    <property type="project" value="UniProtKB-SubCell"/>
</dbReference>
<dbReference type="InParanoid" id="Q232V8"/>
<gene>
    <name evidence="11" type="ORF">TTHERM_00395950</name>
</gene>
<dbReference type="PROSITE" id="PS50103">
    <property type="entry name" value="ZF_C3H1"/>
    <property type="match status" value="5"/>
</dbReference>
<protein>
    <submittedName>
        <fullName evidence="11">Zinc finger C-x8-C-x5-C-x3-H type protein</fullName>
    </submittedName>
</protein>
<accession>Q232V8</accession>
<feature type="domain" description="C3H1-type" evidence="10">
    <location>
        <begin position="47"/>
        <end position="75"/>
    </location>
</feature>
<keyword evidence="12" id="KW-1185">Reference proteome</keyword>
<dbReference type="RefSeq" id="XP_001011967.1">
    <property type="nucleotide sequence ID" value="XM_001011967.2"/>
</dbReference>
<feature type="domain" description="C3H1-type" evidence="10">
    <location>
        <begin position="23"/>
        <end position="46"/>
    </location>
</feature>
<dbReference type="EMBL" id="GG662770">
    <property type="protein sequence ID" value="EAR91722.1"/>
    <property type="molecule type" value="Genomic_DNA"/>
</dbReference>
<dbReference type="eggNOG" id="KOG1040">
    <property type="taxonomic scope" value="Eukaryota"/>
</dbReference>
<dbReference type="InterPro" id="IPR036855">
    <property type="entry name" value="Znf_CCCH_sf"/>
</dbReference>
<evidence type="ECO:0000259" key="10">
    <source>
        <dbReference type="PROSITE" id="PS50103"/>
    </source>
</evidence>
<feature type="zinc finger region" description="C3H1-type" evidence="9">
    <location>
        <begin position="47"/>
        <end position="75"/>
    </location>
</feature>
<keyword evidence="3 9" id="KW-0479">Metal-binding</keyword>
<name>Q232V8_TETTS</name>
<evidence type="ECO:0000256" key="2">
    <source>
        <dbReference type="ARBA" id="ARBA00022664"/>
    </source>
</evidence>
<dbReference type="OrthoDB" id="1914176at2759"/>
<dbReference type="SMART" id="SM00356">
    <property type="entry name" value="ZnF_C3H1"/>
    <property type="match status" value="5"/>
</dbReference>
<evidence type="ECO:0000313" key="11">
    <source>
        <dbReference type="EMBL" id="EAR91722.1"/>
    </source>
</evidence>
<dbReference type="PANTHER" id="PTHR23102">
    <property type="entry name" value="CLEAVAGE AND POLYADENYLATION SPECIFICITY FACTOR SUBUNIT 4-RELATED"/>
    <property type="match status" value="1"/>
</dbReference>
<evidence type="ECO:0000256" key="4">
    <source>
        <dbReference type="ARBA" id="ARBA00022737"/>
    </source>
</evidence>
<evidence type="ECO:0000256" key="8">
    <source>
        <dbReference type="ARBA" id="ARBA00023242"/>
    </source>
</evidence>
<keyword evidence="2" id="KW-0507">mRNA processing</keyword>
<feature type="zinc finger region" description="C3H1-type" evidence="9">
    <location>
        <begin position="127"/>
        <end position="153"/>
    </location>
</feature>
<evidence type="ECO:0000256" key="9">
    <source>
        <dbReference type="PROSITE-ProRule" id="PRU00723"/>
    </source>
</evidence>
<reference evidence="12" key="1">
    <citation type="journal article" date="2006" name="PLoS Biol.">
        <title>Macronuclear genome sequence of the ciliate Tetrahymena thermophila, a model eukaryote.</title>
        <authorList>
            <person name="Eisen J.A."/>
            <person name="Coyne R.S."/>
            <person name="Wu M."/>
            <person name="Wu D."/>
            <person name="Thiagarajan M."/>
            <person name="Wortman J.R."/>
            <person name="Badger J.H."/>
            <person name="Ren Q."/>
            <person name="Amedeo P."/>
            <person name="Jones K.M."/>
            <person name="Tallon L.J."/>
            <person name="Delcher A.L."/>
            <person name="Salzberg S.L."/>
            <person name="Silva J.C."/>
            <person name="Haas B.J."/>
            <person name="Majoros W.H."/>
            <person name="Farzad M."/>
            <person name="Carlton J.M."/>
            <person name="Smith R.K. Jr."/>
            <person name="Garg J."/>
            <person name="Pearlman R.E."/>
            <person name="Karrer K.M."/>
            <person name="Sun L."/>
            <person name="Manning G."/>
            <person name="Elde N.C."/>
            <person name="Turkewitz A.P."/>
            <person name="Asai D.J."/>
            <person name="Wilkes D.E."/>
            <person name="Wang Y."/>
            <person name="Cai H."/>
            <person name="Collins K."/>
            <person name="Stewart B.A."/>
            <person name="Lee S.R."/>
            <person name="Wilamowska K."/>
            <person name="Weinberg Z."/>
            <person name="Ruzzo W.L."/>
            <person name="Wloga D."/>
            <person name="Gaertig J."/>
            <person name="Frankel J."/>
            <person name="Tsao C.-C."/>
            <person name="Gorovsky M.A."/>
            <person name="Keeling P.J."/>
            <person name="Waller R.F."/>
            <person name="Patron N.J."/>
            <person name="Cherry J.M."/>
            <person name="Stover N.A."/>
            <person name="Krieger C.J."/>
            <person name="del Toro C."/>
            <person name="Ryder H.F."/>
            <person name="Williamson S.C."/>
            <person name="Barbeau R.A."/>
            <person name="Hamilton E.P."/>
            <person name="Orias E."/>
        </authorList>
    </citation>
    <scope>NUCLEOTIDE SEQUENCE [LARGE SCALE GENOMIC DNA]</scope>
    <source>
        <strain evidence="12">SB210</strain>
    </source>
</reference>
<evidence type="ECO:0000313" key="12">
    <source>
        <dbReference type="Proteomes" id="UP000009168"/>
    </source>
</evidence>
<keyword evidence="4" id="KW-0677">Repeat</keyword>
<feature type="zinc finger region" description="C3H1-type" evidence="9">
    <location>
        <begin position="23"/>
        <end position="46"/>
    </location>
</feature>
<dbReference type="GO" id="GO:0008270">
    <property type="term" value="F:zinc ion binding"/>
    <property type="evidence" value="ECO:0007669"/>
    <property type="project" value="UniProtKB-KW"/>
</dbReference>
<dbReference type="AlphaFoldDB" id="Q232V8"/>
<dbReference type="InterPro" id="IPR045348">
    <property type="entry name" value="CPSF4/Yth1"/>
</dbReference>
<feature type="domain" description="C3H1-type" evidence="10">
    <location>
        <begin position="107"/>
        <end position="126"/>
    </location>
</feature>
<comment type="subcellular location">
    <subcellularLocation>
        <location evidence="1">Nucleus</location>
    </subcellularLocation>
</comment>
<dbReference type="HOGENOM" id="CLU_1216881_0_0_1"/>
<evidence type="ECO:0000256" key="6">
    <source>
        <dbReference type="ARBA" id="ARBA00022833"/>
    </source>
</evidence>
<feature type="domain" description="C3H1-type" evidence="10">
    <location>
        <begin position="79"/>
        <end position="106"/>
    </location>
</feature>
<evidence type="ECO:0000256" key="7">
    <source>
        <dbReference type="ARBA" id="ARBA00022884"/>
    </source>
</evidence>
<evidence type="ECO:0000256" key="3">
    <source>
        <dbReference type="ARBA" id="ARBA00022723"/>
    </source>
</evidence>
<feature type="zinc finger region" description="C3H1-type" evidence="9">
    <location>
        <begin position="107"/>
        <end position="126"/>
    </location>
</feature>